<dbReference type="SMART" id="SM00327">
    <property type="entry name" value="VWA"/>
    <property type="match status" value="1"/>
</dbReference>
<feature type="chain" id="PRO_5047348567" evidence="1">
    <location>
        <begin position="28"/>
        <end position="569"/>
    </location>
</feature>
<protein>
    <submittedName>
        <fullName evidence="3">VWA domain-containing protein</fullName>
    </submittedName>
</protein>
<keyword evidence="4" id="KW-1185">Reference proteome</keyword>
<dbReference type="PROSITE" id="PS51257">
    <property type="entry name" value="PROKAR_LIPOPROTEIN"/>
    <property type="match status" value="1"/>
</dbReference>
<gene>
    <name evidence="3" type="ORF">GII31_17155</name>
</gene>
<dbReference type="Proteomes" id="UP001059836">
    <property type="component" value="Chromosome"/>
</dbReference>
<dbReference type="SUPFAM" id="SSF53300">
    <property type="entry name" value="vWA-like"/>
    <property type="match status" value="1"/>
</dbReference>
<dbReference type="RefSeq" id="WP_213244604.1">
    <property type="nucleotide sequence ID" value="NZ_CP045806.1"/>
</dbReference>
<keyword evidence="1" id="KW-0732">Signal</keyword>
<accession>A0ABX6IKM3</accession>
<organism evidence="3 4">
    <name type="scientific">Gordonia pseudamarae</name>
    <dbReference type="NCBI Taxonomy" id="2831662"/>
    <lineage>
        <taxon>Bacteria</taxon>
        <taxon>Bacillati</taxon>
        <taxon>Actinomycetota</taxon>
        <taxon>Actinomycetes</taxon>
        <taxon>Mycobacteriales</taxon>
        <taxon>Gordoniaceae</taxon>
        <taxon>Gordonia</taxon>
    </lineage>
</organism>
<name>A0ABX6IKM3_9ACTN</name>
<dbReference type="InterPro" id="IPR036465">
    <property type="entry name" value="vWFA_dom_sf"/>
</dbReference>
<dbReference type="PROSITE" id="PS50234">
    <property type="entry name" value="VWFA"/>
    <property type="match status" value="1"/>
</dbReference>
<reference evidence="3" key="1">
    <citation type="journal article" date="2021" name="Nat. Microbiol.">
        <title>Cocultivation of an ultrasmall environmental parasitic bacterium with lytic ability against bacteria associated with wastewater foams.</title>
        <authorList>
            <person name="Batinovic S."/>
            <person name="Rose J.J.A."/>
            <person name="Ratcliffe J."/>
            <person name="Seviour R.J."/>
            <person name="Petrovski S."/>
        </authorList>
    </citation>
    <scope>NUCLEOTIDE SEQUENCE</scope>
    <source>
        <strain evidence="3">CON9</strain>
    </source>
</reference>
<evidence type="ECO:0000313" key="4">
    <source>
        <dbReference type="Proteomes" id="UP001059836"/>
    </source>
</evidence>
<evidence type="ECO:0000259" key="2">
    <source>
        <dbReference type="PROSITE" id="PS50234"/>
    </source>
</evidence>
<dbReference type="Pfam" id="PF13519">
    <property type="entry name" value="VWA_2"/>
    <property type="match status" value="1"/>
</dbReference>
<sequence length="569" mass="58701">MCARHIIAILSIALMLGVAACSRNGTAAPADSASAASNSAASTTTATAIAPTVLIVDASDSMLTNDAPGKRIDAAKSAASGLVDALPEGAKLAILTYGTGTGTTPAEHAKGCRDVSTLVPLGSVDRTTATAAINGLTPRGLTPIAEALTRAAALLTAPGPASIVLVSDGKDTCGRPPCPVARTLVKAHPQLQISTVGFRTDGRASSALRCIADASDGLFVAAQNSAQLEARLLATTSGDTTALINGDALDGIALGTKLIDVRKQHSDFPAGGRRDGDTTVIVWRDCGWVFGSDGALTEIRPYHGRTIDGITVGSTFAEVKRYYGNPTAQARETGDTVTYTFNADSNSDAGYRITFDGSGDSAKVTRIIVCSCGTHPQSGASGPVTEVLRPVTKTGSTTAGWMKDATHNHGYYGCDHSPVPGVVDDGLYWCSGSSGIDQGVCAKSFNGNALLCVIDPERKVLTLKTPSKALTVVPKAMSPHMPLWVTLEGGITCAYSLVRGFSVTNETAPDAKGQYSCGGIGTDVTYLWSQGDADPFRRGSTWTATYGKDGSRPLQSLTVTKVTYVGFGE</sequence>
<dbReference type="InterPro" id="IPR002035">
    <property type="entry name" value="VWF_A"/>
</dbReference>
<dbReference type="Gene3D" id="3.40.50.410">
    <property type="entry name" value="von Willebrand factor, type A domain"/>
    <property type="match status" value="1"/>
</dbReference>
<evidence type="ECO:0000256" key="1">
    <source>
        <dbReference type="SAM" id="SignalP"/>
    </source>
</evidence>
<dbReference type="EMBL" id="CP045809">
    <property type="protein sequence ID" value="QHN36345.1"/>
    <property type="molecule type" value="Genomic_DNA"/>
</dbReference>
<proteinExistence type="predicted"/>
<feature type="signal peptide" evidence="1">
    <location>
        <begin position="1"/>
        <end position="27"/>
    </location>
</feature>
<feature type="domain" description="VWFA" evidence="2">
    <location>
        <begin position="51"/>
        <end position="236"/>
    </location>
</feature>
<evidence type="ECO:0000313" key="3">
    <source>
        <dbReference type="EMBL" id="QHN36345.1"/>
    </source>
</evidence>